<evidence type="ECO:0000313" key="5">
    <source>
        <dbReference type="Proteomes" id="UP000612055"/>
    </source>
</evidence>
<dbReference type="AlphaFoldDB" id="A0A835YP69"/>
<feature type="region of interest" description="Disordered" evidence="3">
    <location>
        <begin position="1"/>
        <end position="34"/>
    </location>
</feature>
<feature type="compositionally biased region" description="Polar residues" evidence="3">
    <location>
        <begin position="17"/>
        <end position="32"/>
    </location>
</feature>
<sequence length="377" mass="39357">MAQPTGLTRRQRVRASGPSTFRSPLNPPSSARSAGITAATMAAPVTVRFEPVALGADAQPSLPRSGACAAALPSWHPHEAIMLTGYTEDASAGGTPPRLTSQAAVVGDELVLVAGWNPAAAAGAPDPSVQFLNDVWALDLRTWRWRQVAPAGPEELPRISRFAMTPLPGGPGRLLLHTHRSAEDVLVLEPAASPPALGKVPVRGVSPDAPSPPSRGLHSLTAASAPEGASGSALYVFGGAPQSGPMFGDLWALDPAAMTWQELRPEGPAPHARCSHVAAAACSGRYLVAHGGSFYEQPGKLQPLDDVVVYDTQAKRWLEAKVEGPRPRARNAHVMVPLRPAAGSAADRFLLHGGWRPFVESYNDSFIVTVEAGGAAA</sequence>
<evidence type="ECO:0000313" key="4">
    <source>
        <dbReference type="EMBL" id="KAG2502040.1"/>
    </source>
</evidence>
<feature type="region of interest" description="Disordered" evidence="3">
    <location>
        <begin position="197"/>
        <end position="221"/>
    </location>
</feature>
<evidence type="ECO:0000256" key="3">
    <source>
        <dbReference type="SAM" id="MobiDB-lite"/>
    </source>
</evidence>
<reference evidence="4" key="1">
    <citation type="journal article" date="2020" name="bioRxiv">
        <title>Comparative genomics of Chlamydomonas.</title>
        <authorList>
            <person name="Craig R.J."/>
            <person name="Hasan A.R."/>
            <person name="Ness R.W."/>
            <person name="Keightley P.D."/>
        </authorList>
    </citation>
    <scope>NUCLEOTIDE SEQUENCE</scope>
    <source>
        <strain evidence="4">CCAP 11/70</strain>
    </source>
</reference>
<keyword evidence="1" id="KW-0880">Kelch repeat</keyword>
<organism evidence="4 5">
    <name type="scientific">Edaphochlamys debaryana</name>
    <dbReference type="NCBI Taxonomy" id="47281"/>
    <lineage>
        <taxon>Eukaryota</taxon>
        <taxon>Viridiplantae</taxon>
        <taxon>Chlorophyta</taxon>
        <taxon>core chlorophytes</taxon>
        <taxon>Chlorophyceae</taxon>
        <taxon>CS clade</taxon>
        <taxon>Chlamydomonadales</taxon>
        <taxon>Chlamydomonadales incertae sedis</taxon>
        <taxon>Edaphochlamys</taxon>
    </lineage>
</organism>
<dbReference type="OrthoDB" id="10251809at2759"/>
<dbReference type="PANTHER" id="PTHR46093:SF18">
    <property type="entry name" value="FIBRONECTIN TYPE-III DOMAIN-CONTAINING PROTEIN"/>
    <property type="match status" value="1"/>
</dbReference>
<dbReference type="Proteomes" id="UP000612055">
    <property type="component" value="Unassembled WGS sequence"/>
</dbReference>
<keyword evidence="5" id="KW-1185">Reference proteome</keyword>
<keyword evidence="2" id="KW-0677">Repeat</keyword>
<dbReference type="SUPFAM" id="SSF50965">
    <property type="entry name" value="Galactose oxidase, central domain"/>
    <property type="match status" value="1"/>
</dbReference>
<protein>
    <submittedName>
        <fullName evidence="4">Uncharacterized protein</fullName>
    </submittedName>
</protein>
<dbReference type="SUPFAM" id="SSF117281">
    <property type="entry name" value="Kelch motif"/>
    <property type="match status" value="1"/>
</dbReference>
<dbReference type="Gene3D" id="2.120.10.80">
    <property type="entry name" value="Kelch-type beta propeller"/>
    <property type="match status" value="2"/>
</dbReference>
<evidence type="ECO:0000256" key="1">
    <source>
        <dbReference type="ARBA" id="ARBA00022441"/>
    </source>
</evidence>
<dbReference type="Pfam" id="PF01344">
    <property type="entry name" value="Kelch_1"/>
    <property type="match status" value="1"/>
</dbReference>
<proteinExistence type="predicted"/>
<dbReference type="InterPro" id="IPR011043">
    <property type="entry name" value="Gal_Oxase/kelch_b-propeller"/>
</dbReference>
<evidence type="ECO:0000256" key="2">
    <source>
        <dbReference type="ARBA" id="ARBA00022737"/>
    </source>
</evidence>
<dbReference type="InterPro" id="IPR006652">
    <property type="entry name" value="Kelch_1"/>
</dbReference>
<accession>A0A835YP69</accession>
<gene>
    <name evidence="4" type="ORF">HYH03_000534</name>
</gene>
<name>A0A835YP69_9CHLO</name>
<dbReference type="InterPro" id="IPR015915">
    <property type="entry name" value="Kelch-typ_b-propeller"/>
</dbReference>
<dbReference type="Pfam" id="PF24681">
    <property type="entry name" value="Kelch_KLHDC2_KLHL20_DRC7"/>
    <property type="match status" value="1"/>
</dbReference>
<dbReference type="EMBL" id="JAEHOE010000001">
    <property type="protein sequence ID" value="KAG2502040.1"/>
    <property type="molecule type" value="Genomic_DNA"/>
</dbReference>
<dbReference type="PANTHER" id="PTHR46093">
    <property type="entry name" value="ACYL-COA-BINDING DOMAIN-CONTAINING PROTEIN 5"/>
    <property type="match status" value="1"/>
</dbReference>
<comment type="caution">
    <text evidence="4">The sequence shown here is derived from an EMBL/GenBank/DDBJ whole genome shotgun (WGS) entry which is preliminary data.</text>
</comment>